<keyword evidence="2" id="KW-1185">Reference proteome</keyword>
<dbReference type="AlphaFoldDB" id="A0A409VPP0"/>
<protein>
    <submittedName>
        <fullName evidence="1">Uncharacterized protein</fullName>
    </submittedName>
</protein>
<sequence length="42" mass="4789">MEKSAHAKNKTEKAIELINNPNADANLKQAATEYLRKMFLQD</sequence>
<dbReference type="InParanoid" id="A0A409VPP0"/>
<evidence type="ECO:0000313" key="2">
    <source>
        <dbReference type="Proteomes" id="UP000284706"/>
    </source>
</evidence>
<dbReference type="EMBL" id="NHYE01005600">
    <property type="protein sequence ID" value="PPQ68230.1"/>
    <property type="molecule type" value="Genomic_DNA"/>
</dbReference>
<accession>A0A409VPP0</accession>
<dbReference type="Proteomes" id="UP000284706">
    <property type="component" value="Unassembled WGS sequence"/>
</dbReference>
<gene>
    <name evidence="1" type="ORF">CVT26_005763</name>
</gene>
<proteinExistence type="predicted"/>
<comment type="caution">
    <text evidence="1">The sequence shown here is derived from an EMBL/GenBank/DDBJ whole genome shotgun (WGS) entry which is preliminary data.</text>
</comment>
<name>A0A409VPP0_9AGAR</name>
<reference evidence="1 2" key="1">
    <citation type="journal article" date="2018" name="Evol. Lett.">
        <title>Horizontal gene cluster transfer increased hallucinogenic mushroom diversity.</title>
        <authorList>
            <person name="Reynolds H.T."/>
            <person name="Vijayakumar V."/>
            <person name="Gluck-Thaler E."/>
            <person name="Korotkin H.B."/>
            <person name="Matheny P.B."/>
            <person name="Slot J.C."/>
        </authorList>
    </citation>
    <scope>NUCLEOTIDE SEQUENCE [LARGE SCALE GENOMIC DNA]</scope>
    <source>
        <strain evidence="1 2">SRW20</strain>
    </source>
</reference>
<dbReference type="STRING" id="231916.A0A409VPP0"/>
<organism evidence="1 2">
    <name type="scientific">Gymnopilus dilepis</name>
    <dbReference type="NCBI Taxonomy" id="231916"/>
    <lineage>
        <taxon>Eukaryota</taxon>
        <taxon>Fungi</taxon>
        <taxon>Dikarya</taxon>
        <taxon>Basidiomycota</taxon>
        <taxon>Agaricomycotina</taxon>
        <taxon>Agaricomycetes</taxon>
        <taxon>Agaricomycetidae</taxon>
        <taxon>Agaricales</taxon>
        <taxon>Agaricineae</taxon>
        <taxon>Hymenogastraceae</taxon>
        <taxon>Gymnopilus</taxon>
    </lineage>
</organism>
<evidence type="ECO:0000313" key="1">
    <source>
        <dbReference type="EMBL" id="PPQ68230.1"/>
    </source>
</evidence>